<dbReference type="Proteomes" id="UP001215598">
    <property type="component" value="Unassembled WGS sequence"/>
</dbReference>
<feature type="region of interest" description="Disordered" evidence="1">
    <location>
        <begin position="1"/>
        <end position="33"/>
    </location>
</feature>
<sequence>MQSTSTSSIHSSSAWSMTTSTPISSPSSREQALVRLREERQAIQTALSTAVRAATASLRFVPNYSSPQAEKKTAQQFKELQACIKAAREPYLLKLEEWEQNLSAEDKEHILYTEEELHEMEEQAGDPCDDGC</sequence>
<protein>
    <submittedName>
        <fullName evidence="2">Uncharacterized protein</fullName>
    </submittedName>
</protein>
<evidence type="ECO:0000313" key="3">
    <source>
        <dbReference type="Proteomes" id="UP001215598"/>
    </source>
</evidence>
<comment type="caution">
    <text evidence="2">The sequence shown here is derived from an EMBL/GenBank/DDBJ whole genome shotgun (WGS) entry which is preliminary data.</text>
</comment>
<name>A0AAD7HCM6_9AGAR</name>
<evidence type="ECO:0000256" key="1">
    <source>
        <dbReference type="SAM" id="MobiDB-lite"/>
    </source>
</evidence>
<accession>A0AAD7HCM6</accession>
<reference evidence="2" key="1">
    <citation type="submission" date="2023-03" db="EMBL/GenBank/DDBJ databases">
        <title>Massive genome expansion in bonnet fungi (Mycena s.s.) driven by repeated elements and novel gene families across ecological guilds.</title>
        <authorList>
            <consortium name="Lawrence Berkeley National Laboratory"/>
            <person name="Harder C.B."/>
            <person name="Miyauchi S."/>
            <person name="Viragh M."/>
            <person name="Kuo A."/>
            <person name="Thoen E."/>
            <person name="Andreopoulos B."/>
            <person name="Lu D."/>
            <person name="Skrede I."/>
            <person name="Drula E."/>
            <person name="Henrissat B."/>
            <person name="Morin E."/>
            <person name="Kohler A."/>
            <person name="Barry K."/>
            <person name="LaButti K."/>
            <person name="Morin E."/>
            <person name="Salamov A."/>
            <person name="Lipzen A."/>
            <person name="Mereny Z."/>
            <person name="Hegedus B."/>
            <person name="Baldrian P."/>
            <person name="Stursova M."/>
            <person name="Weitz H."/>
            <person name="Taylor A."/>
            <person name="Grigoriev I.V."/>
            <person name="Nagy L.G."/>
            <person name="Martin F."/>
            <person name="Kauserud H."/>
        </authorList>
    </citation>
    <scope>NUCLEOTIDE SEQUENCE</scope>
    <source>
        <strain evidence="2">CBHHK182m</strain>
    </source>
</reference>
<dbReference type="EMBL" id="JARKIB010000274">
    <property type="protein sequence ID" value="KAJ7717677.1"/>
    <property type="molecule type" value="Genomic_DNA"/>
</dbReference>
<organism evidence="2 3">
    <name type="scientific">Mycena metata</name>
    <dbReference type="NCBI Taxonomy" id="1033252"/>
    <lineage>
        <taxon>Eukaryota</taxon>
        <taxon>Fungi</taxon>
        <taxon>Dikarya</taxon>
        <taxon>Basidiomycota</taxon>
        <taxon>Agaricomycotina</taxon>
        <taxon>Agaricomycetes</taxon>
        <taxon>Agaricomycetidae</taxon>
        <taxon>Agaricales</taxon>
        <taxon>Marasmiineae</taxon>
        <taxon>Mycenaceae</taxon>
        <taxon>Mycena</taxon>
    </lineage>
</organism>
<feature type="compositionally biased region" description="Low complexity" evidence="1">
    <location>
        <begin position="1"/>
        <end position="28"/>
    </location>
</feature>
<dbReference type="AlphaFoldDB" id="A0AAD7HCM6"/>
<proteinExistence type="predicted"/>
<evidence type="ECO:0000313" key="2">
    <source>
        <dbReference type="EMBL" id="KAJ7717677.1"/>
    </source>
</evidence>
<keyword evidence="3" id="KW-1185">Reference proteome</keyword>
<gene>
    <name evidence="2" type="ORF">B0H16DRAFT_1740480</name>
</gene>